<keyword evidence="1" id="KW-0472">Membrane</keyword>
<name>A0ABX2P5H1_9PROT</name>
<keyword evidence="3" id="KW-1185">Reference proteome</keyword>
<evidence type="ECO:0000256" key="1">
    <source>
        <dbReference type="SAM" id="Phobius"/>
    </source>
</evidence>
<evidence type="ECO:0000313" key="3">
    <source>
        <dbReference type="Proteomes" id="UP001516351"/>
    </source>
</evidence>
<keyword evidence="1" id="KW-0812">Transmembrane</keyword>
<feature type="transmembrane region" description="Helical" evidence="1">
    <location>
        <begin position="96"/>
        <end position="120"/>
    </location>
</feature>
<accession>A0ABX2P5H1</accession>
<dbReference type="Proteomes" id="UP001516351">
    <property type="component" value="Unassembled WGS sequence"/>
</dbReference>
<evidence type="ECO:0000313" key="2">
    <source>
        <dbReference type="EMBL" id="NVN46760.1"/>
    </source>
</evidence>
<sequence>MPVWQRVIFCFCGIFGCLAVMLAALGAHLPDQAFITGGRPMLSRGVEMLMWHVLALLGLGVSGIAALRWVALPMAAGTVLFTLPVVSLALKGPNVALLAPFGGTLTMLAWLSLAVLACFAHRFRRSMT</sequence>
<feature type="transmembrane region" description="Helical" evidence="1">
    <location>
        <begin position="74"/>
        <end position="90"/>
    </location>
</feature>
<keyword evidence="1" id="KW-1133">Transmembrane helix</keyword>
<proteinExistence type="predicted"/>
<dbReference type="RefSeq" id="WP_267310169.1">
    <property type="nucleotide sequence ID" value="NZ_JABXXV010000004.1"/>
</dbReference>
<dbReference type="PROSITE" id="PS51257">
    <property type="entry name" value="PROKAR_LIPOPROTEIN"/>
    <property type="match status" value="1"/>
</dbReference>
<dbReference type="InterPro" id="IPR006696">
    <property type="entry name" value="DUF423"/>
</dbReference>
<organism evidence="2 3">
    <name type="scientific">Asaia spathodeae</name>
    <dbReference type="NCBI Taxonomy" id="657016"/>
    <lineage>
        <taxon>Bacteria</taxon>
        <taxon>Pseudomonadati</taxon>
        <taxon>Pseudomonadota</taxon>
        <taxon>Alphaproteobacteria</taxon>
        <taxon>Acetobacterales</taxon>
        <taxon>Acetobacteraceae</taxon>
        <taxon>Asaia</taxon>
    </lineage>
</organism>
<feature type="transmembrane region" description="Helical" evidence="1">
    <location>
        <begin position="49"/>
        <end position="67"/>
    </location>
</feature>
<dbReference type="EMBL" id="JABXXV010000004">
    <property type="protein sequence ID" value="NVN46760.1"/>
    <property type="molecule type" value="Genomic_DNA"/>
</dbReference>
<reference evidence="2 3" key="1">
    <citation type="submission" date="2020-06" db="EMBL/GenBank/DDBJ databases">
        <title>Synonyms of Asaia species.</title>
        <authorList>
            <person name="Sombolestani A."/>
        </authorList>
    </citation>
    <scope>NUCLEOTIDE SEQUENCE [LARGE SCALE GENOMIC DNA]</scope>
    <source>
        <strain evidence="2 3">LMG 27047</strain>
    </source>
</reference>
<dbReference type="Pfam" id="PF04241">
    <property type="entry name" value="DUF423"/>
    <property type="match status" value="1"/>
</dbReference>
<feature type="transmembrane region" description="Helical" evidence="1">
    <location>
        <begin position="7"/>
        <end position="29"/>
    </location>
</feature>
<protein>
    <submittedName>
        <fullName evidence="2">DUF423 domain-containing protein</fullName>
    </submittedName>
</protein>
<comment type="caution">
    <text evidence="2">The sequence shown here is derived from an EMBL/GenBank/DDBJ whole genome shotgun (WGS) entry which is preliminary data.</text>
</comment>
<gene>
    <name evidence="2" type="ORF">HW542_08025</name>
</gene>